<accession>A0A1H3L3B0</accession>
<dbReference type="Proteomes" id="UP000199079">
    <property type="component" value="Unassembled WGS sequence"/>
</dbReference>
<organism evidence="2 3">
    <name type="scientific">Halopenitus persicus</name>
    <dbReference type="NCBI Taxonomy" id="1048396"/>
    <lineage>
        <taxon>Archaea</taxon>
        <taxon>Methanobacteriati</taxon>
        <taxon>Methanobacteriota</taxon>
        <taxon>Stenosarchaea group</taxon>
        <taxon>Halobacteria</taxon>
        <taxon>Halobacteriales</taxon>
        <taxon>Haloferacaceae</taxon>
        <taxon>Halopenitus</taxon>
    </lineage>
</organism>
<protein>
    <submittedName>
        <fullName evidence="2">Uncharacterized protein</fullName>
    </submittedName>
</protein>
<evidence type="ECO:0000313" key="3">
    <source>
        <dbReference type="Proteomes" id="UP000199079"/>
    </source>
</evidence>
<dbReference type="InterPro" id="IPR055978">
    <property type="entry name" value="DUF7556"/>
</dbReference>
<keyword evidence="3" id="KW-1185">Reference proteome</keyword>
<feature type="compositionally biased region" description="Polar residues" evidence="1">
    <location>
        <begin position="1"/>
        <end position="10"/>
    </location>
</feature>
<reference evidence="3" key="1">
    <citation type="submission" date="2016-10" db="EMBL/GenBank/DDBJ databases">
        <authorList>
            <person name="Varghese N."/>
            <person name="Submissions S."/>
        </authorList>
    </citation>
    <scope>NUCLEOTIDE SEQUENCE [LARGE SCALE GENOMIC DNA]</scope>
    <source>
        <strain evidence="3">DC30,IBRC 10041,KCTC 4046</strain>
    </source>
</reference>
<evidence type="ECO:0000256" key="1">
    <source>
        <dbReference type="SAM" id="MobiDB-lite"/>
    </source>
</evidence>
<gene>
    <name evidence="2" type="ORF">SAMN05216564_106257</name>
</gene>
<feature type="region of interest" description="Disordered" evidence="1">
    <location>
        <begin position="1"/>
        <end position="41"/>
    </location>
</feature>
<proteinExistence type="predicted"/>
<dbReference type="EMBL" id="FNPC01000006">
    <property type="protein sequence ID" value="SDY58438.1"/>
    <property type="molecule type" value="Genomic_DNA"/>
</dbReference>
<dbReference type="AlphaFoldDB" id="A0A1H3L3B0"/>
<dbReference type="Pfam" id="PF24433">
    <property type="entry name" value="DUF7556"/>
    <property type="match status" value="1"/>
</dbReference>
<evidence type="ECO:0000313" key="2">
    <source>
        <dbReference type="EMBL" id="SDY58438.1"/>
    </source>
</evidence>
<name>A0A1H3L3B0_9EURY</name>
<sequence>MSIMSRSSTPWDEPDTEPRDPPLPQARDALEPVSSPDVMASVDATPSRSEFVIADVSREDAWMSVEETDAPVLEEWC</sequence>